<name>A0A6A6PWL3_9PEZI</name>
<dbReference type="OrthoDB" id="8119704at2759"/>
<evidence type="ECO:0000259" key="1">
    <source>
        <dbReference type="Pfam" id="PF12697"/>
    </source>
</evidence>
<dbReference type="PRINTS" id="PR00412">
    <property type="entry name" value="EPOXHYDRLASE"/>
</dbReference>
<dbReference type="EMBL" id="MU001634">
    <property type="protein sequence ID" value="KAF2484124.1"/>
    <property type="molecule type" value="Genomic_DNA"/>
</dbReference>
<reference evidence="2" key="1">
    <citation type="journal article" date="2020" name="Stud. Mycol.">
        <title>101 Dothideomycetes genomes: a test case for predicting lifestyles and emergence of pathogens.</title>
        <authorList>
            <person name="Haridas S."/>
            <person name="Albert R."/>
            <person name="Binder M."/>
            <person name="Bloem J."/>
            <person name="Labutti K."/>
            <person name="Salamov A."/>
            <person name="Andreopoulos B."/>
            <person name="Baker S."/>
            <person name="Barry K."/>
            <person name="Bills G."/>
            <person name="Bluhm B."/>
            <person name="Cannon C."/>
            <person name="Castanera R."/>
            <person name="Culley D."/>
            <person name="Daum C."/>
            <person name="Ezra D."/>
            <person name="Gonzalez J."/>
            <person name="Henrissat B."/>
            <person name="Kuo A."/>
            <person name="Liang C."/>
            <person name="Lipzen A."/>
            <person name="Lutzoni F."/>
            <person name="Magnuson J."/>
            <person name="Mondo S."/>
            <person name="Nolan M."/>
            <person name="Ohm R."/>
            <person name="Pangilinan J."/>
            <person name="Park H.-J."/>
            <person name="Ramirez L."/>
            <person name="Alfaro M."/>
            <person name="Sun H."/>
            <person name="Tritt A."/>
            <person name="Yoshinaga Y."/>
            <person name="Zwiers L.-H."/>
            <person name="Turgeon B."/>
            <person name="Goodwin S."/>
            <person name="Spatafora J."/>
            <person name="Crous P."/>
            <person name="Grigoriev I."/>
        </authorList>
    </citation>
    <scope>NUCLEOTIDE SEQUENCE</scope>
    <source>
        <strain evidence="2">CBS 113389</strain>
    </source>
</reference>
<organism evidence="2 3">
    <name type="scientific">Neohortaea acidophila</name>
    <dbReference type="NCBI Taxonomy" id="245834"/>
    <lineage>
        <taxon>Eukaryota</taxon>
        <taxon>Fungi</taxon>
        <taxon>Dikarya</taxon>
        <taxon>Ascomycota</taxon>
        <taxon>Pezizomycotina</taxon>
        <taxon>Dothideomycetes</taxon>
        <taxon>Dothideomycetidae</taxon>
        <taxon>Mycosphaerellales</taxon>
        <taxon>Teratosphaeriaceae</taxon>
        <taxon>Neohortaea</taxon>
    </lineage>
</organism>
<dbReference type="InterPro" id="IPR000073">
    <property type="entry name" value="AB_hydrolase_1"/>
</dbReference>
<dbReference type="GO" id="GO:0016787">
    <property type="term" value="F:hydrolase activity"/>
    <property type="evidence" value="ECO:0007669"/>
    <property type="project" value="UniProtKB-KW"/>
</dbReference>
<proteinExistence type="predicted"/>
<dbReference type="PANTHER" id="PTHR43798:SF33">
    <property type="entry name" value="HYDROLASE, PUTATIVE (AFU_ORTHOLOGUE AFUA_2G14860)-RELATED"/>
    <property type="match status" value="1"/>
</dbReference>
<keyword evidence="3" id="KW-1185">Reference proteome</keyword>
<evidence type="ECO:0000313" key="2">
    <source>
        <dbReference type="EMBL" id="KAF2484124.1"/>
    </source>
</evidence>
<sequence>MERQISPDGLAYIDSGNQDRHLSLLCIHGWACQASDYAYLFNELARANIQYRTIAVDLPGHGESSSASCPDSRLAGMVGAVRALIQDLNLDNVVLAGHSMGMRVVLDLWHHEHTSPSSSSSPPRIKGLILLDGSNYKLRKSLFAFDSGDARSKELSREAKIAGMEAAFDRMFSPLTPEEFKRSTLAHLRRMDFEYSDRMRRSFIAFDYERMDVVLEALGRADVPVLCLQATSVDDENQRIALMSGESSPWMRFLQEKVPTARIHVVEHCMHFPHVDQPSETAKRIEQFISSIT</sequence>
<dbReference type="InterPro" id="IPR050266">
    <property type="entry name" value="AB_hydrolase_sf"/>
</dbReference>
<dbReference type="GeneID" id="54474239"/>
<dbReference type="InterPro" id="IPR000639">
    <property type="entry name" value="Epox_hydrolase-like"/>
</dbReference>
<protein>
    <submittedName>
        <fullName evidence="2">Alpha/Beta hydrolase protein</fullName>
    </submittedName>
</protein>
<dbReference type="Pfam" id="PF12697">
    <property type="entry name" value="Abhydrolase_6"/>
    <property type="match status" value="1"/>
</dbReference>
<feature type="domain" description="AB hydrolase-1" evidence="1">
    <location>
        <begin position="24"/>
        <end position="283"/>
    </location>
</feature>
<dbReference type="Proteomes" id="UP000799767">
    <property type="component" value="Unassembled WGS sequence"/>
</dbReference>
<dbReference type="RefSeq" id="XP_033590694.1">
    <property type="nucleotide sequence ID" value="XM_033733237.1"/>
</dbReference>
<dbReference type="PANTHER" id="PTHR43798">
    <property type="entry name" value="MONOACYLGLYCEROL LIPASE"/>
    <property type="match status" value="1"/>
</dbReference>
<dbReference type="Gene3D" id="3.40.50.1820">
    <property type="entry name" value="alpha/beta hydrolase"/>
    <property type="match status" value="1"/>
</dbReference>
<gene>
    <name evidence="2" type="ORF">BDY17DRAFT_295010</name>
</gene>
<dbReference type="AlphaFoldDB" id="A0A6A6PWL3"/>
<dbReference type="InterPro" id="IPR029058">
    <property type="entry name" value="AB_hydrolase_fold"/>
</dbReference>
<dbReference type="SUPFAM" id="SSF53474">
    <property type="entry name" value="alpha/beta-Hydrolases"/>
    <property type="match status" value="1"/>
</dbReference>
<accession>A0A6A6PWL3</accession>
<keyword evidence="2" id="KW-0378">Hydrolase</keyword>
<evidence type="ECO:0000313" key="3">
    <source>
        <dbReference type="Proteomes" id="UP000799767"/>
    </source>
</evidence>
<dbReference type="GO" id="GO:0016020">
    <property type="term" value="C:membrane"/>
    <property type="evidence" value="ECO:0007669"/>
    <property type="project" value="TreeGrafter"/>
</dbReference>